<organism evidence="2">
    <name type="scientific">Eutreptiella gymnastica</name>
    <dbReference type="NCBI Taxonomy" id="73025"/>
    <lineage>
        <taxon>Eukaryota</taxon>
        <taxon>Discoba</taxon>
        <taxon>Euglenozoa</taxon>
        <taxon>Euglenida</taxon>
        <taxon>Spirocuta</taxon>
        <taxon>Euglenophyceae</taxon>
        <taxon>Eutreptiales</taxon>
        <taxon>Eutreptiaceae</taxon>
        <taxon>Eutreptiella</taxon>
    </lineage>
</organism>
<gene>
    <name evidence="2" type="ORF">EGYM00163_LOCUS16803</name>
</gene>
<sequence length="123" mass="14312">MIAVFSSRYFMSLVLLCVFAGYVERSVITSIFAERSRKLLSTGRWCFFCALCLQRGGGLALVSFREIPFCIKNCYRLKSAPKPAQYRFAFLSLQIFRLPFFSFFFFFSMKQKKACSSAFLSRY</sequence>
<dbReference type="AlphaFoldDB" id="A0A7S4CT42"/>
<keyword evidence="1" id="KW-1133">Transmembrane helix</keyword>
<evidence type="ECO:0000256" key="1">
    <source>
        <dbReference type="SAM" id="Phobius"/>
    </source>
</evidence>
<feature type="transmembrane region" description="Helical" evidence="1">
    <location>
        <begin position="6"/>
        <end position="24"/>
    </location>
</feature>
<proteinExistence type="predicted"/>
<keyword evidence="1" id="KW-0472">Membrane</keyword>
<evidence type="ECO:0000313" key="2">
    <source>
        <dbReference type="EMBL" id="CAE0805677.1"/>
    </source>
</evidence>
<accession>A0A7S4CT42</accession>
<feature type="transmembrane region" description="Helical" evidence="1">
    <location>
        <begin position="84"/>
        <end position="107"/>
    </location>
</feature>
<protein>
    <submittedName>
        <fullName evidence="2">Uncharacterized protein</fullName>
    </submittedName>
</protein>
<keyword evidence="1" id="KW-0812">Transmembrane</keyword>
<name>A0A7S4CT42_9EUGL</name>
<dbReference type="EMBL" id="HBJA01047697">
    <property type="protein sequence ID" value="CAE0805677.1"/>
    <property type="molecule type" value="Transcribed_RNA"/>
</dbReference>
<reference evidence="2" key="1">
    <citation type="submission" date="2021-01" db="EMBL/GenBank/DDBJ databases">
        <authorList>
            <person name="Corre E."/>
            <person name="Pelletier E."/>
            <person name="Niang G."/>
            <person name="Scheremetjew M."/>
            <person name="Finn R."/>
            <person name="Kale V."/>
            <person name="Holt S."/>
            <person name="Cochrane G."/>
            <person name="Meng A."/>
            <person name="Brown T."/>
            <person name="Cohen L."/>
        </authorList>
    </citation>
    <scope>NUCLEOTIDE SEQUENCE</scope>
    <source>
        <strain evidence="2">CCMP1594</strain>
    </source>
</reference>
<feature type="transmembrane region" description="Helical" evidence="1">
    <location>
        <begin position="45"/>
        <end position="64"/>
    </location>
</feature>